<accession>A0AAD5CV41</accession>
<evidence type="ECO:0000313" key="2">
    <source>
        <dbReference type="Proteomes" id="UP001206925"/>
    </source>
</evidence>
<evidence type="ECO:0000313" key="1">
    <source>
        <dbReference type="EMBL" id="KAI7748469.1"/>
    </source>
</evidence>
<comment type="caution">
    <text evidence="1">The sequence shown here is derived from an EMBL/GenBank/DDBJ whole genome shotgun (WGS) entry which is preliminary data.</text>
</comment>
<name>A0AAD5CV41_AMBAR</name>
<dbReference type="EMBL" id="JAMZMK010006525">
    <property type="protein sequence ID" value="KAI7748469.1"/>
    <property type="molecule type" value="Genomic_DNA"/>
</dbReference>
<sequence length="51" mass="5800">MITKKLSITMVPFPFASNSSTYPEKMSAYEFTLSFPWAYLPTRLIPLDLGP</sequence>
<dbReference type="AlphaFoldDB" id="A0AAD5CV41"/>
<keyword evidence="2" id="KW-1185">Reference proteome</keyword>
<gene>
    <name evidence="1" type="ORF">M8C21_005065</name>
</gene>
<protein>
    <submittedName>
        <fullName evidence="1">Uncharacterized protein</fullName>
    </submittedName>
</protein>
<dbReference type="Proteomes" id="UP001206925">
    <property type="component" value="Unassembled WGS sequence"/>
</dbReference>
<organism evidence="1 2">
    <name type="scientific">Ambrosia artemisiifolia</name>
    <name type="common">Common ragweed</name>
    <dbReference type="NCBI Taxonomy" id="4212"/>
    <lineage>
        <taxon>Eukaryota</taxon>
        <taxon>Viridiplantae</taxon>
        <taxon>Streptophyta</taxon>
        <taxon>Embryophyta</taxon>
        <taxon>Tracheophyta</taxon>
        <taxon>Spermatophyta</taxon>
        <taxon>Magnoliopsida</taxon>
        <taxon>eudicotyledons</taxon>
        <taxon>Gunneridae</taxon>
        <taxon>Pentapetalae</taxon>
        <taxon>asterids</taxon>
        <taxon>campanulids</taxon>
        <taxon>Asterales</taxon>
        <taxon>Asteraceae</taxon>
        <taxon>Asteroideae</taxon>
        <taxon>Heliantheae alliance</taxon>
        <taxon>Heliantheae</taxon>
        <taxon>Ambrosia</taxon>
    </lineage>
</organism>
<proteinExistence type="predicted"/>
<reference evidence="1" key="1">
    <citation type="submission" date="2022-06" db="EMBL/GenBank/DDBJ databases">
        <title>Uncovering the hologenomic basis of an extraordinary plant invasion.</title>
        <authorList>
            <person name="Bieker V.C."/>
            <person name="Martin M.D."/>
            <person name="Gilbert T."/>
            <person name="Hodgins K."/>
            <person name="Battlay P."/>
            <person name="Petersen B."/>
            <person name="Wilson J."/>
        </authorList>
    </citation>
    <scope>NUCLEOTIDE SEQUENCE</scope>
    <source>
        <strain evidence="1">AA19_3_7</strain>
        <tissue evidence="1">Leaf</tissue>
    </source>
</reference>